<accession>A0AAE1W5F9</accession>
<keyword evidence="5" id="KW-0443">Lipid metabolism</keyword>
<keyword evidence="10" id="KW-1185">Reference proteome</keyword>
<feature type="region of interest" description="Disordered" evidence="7">
    <location>
        <begin position="369"/>
        <end position="390"/>
    </location>
</feature>
<evidence type="ECO:0000256" key="3">
    <source>
        <dbReference type="ARBA" id="ARBA00022824"/>
    </source>
</evidence>
<reference evidence="9" key="2">
    <citation type="journal article" date="2024" name="Plant">
        <title>Genomic evolution and insights into agronomic trait innovations of Sesamum species.</title>
        <authorList>
            <person name="Miao H."/>
            <person name="Wang L."/>
            <person name="Qu L."/>
            <person name="Liu H."/>
            <person name="Sun Y."/>
            <person name="Le M."/>
            <person name="Wang Q."/>
            <person name="Wei S."/>
            <person name="Zheng Y."/>
            <person name="Lin W."/>
            <person name="Duan Y."/>
            <person name="Cao H."/>
            <person name="Xiong S."/>
            <person name="Wang X."/>
            <person name="Wei L."/>
            <person name="Li C."/>
            <person name="Ma Q."/>
            <person name="Ju M."/>
            <person name="Zhao R."/>
            <person name="Li G."/>
            <person name="Mu C."/>
            <person name="Tian Q."/>
            <person name="Mei H."/>
            <person name="Zhang T."/>
            <person name="Gao T."/>
            <person name="Zhang H."/>
        </authorList>
    </citation>
    <scope>NUCLEOTIDE SEQUENCE</scope>
    <source>
        <strain evidence="9">K16</strain>
    </source>
</reference>
<dbReference type="EMBL" id="JACGWL010000015">
    <property type="protein sequence ID" value="KAK4387150.1"/>
    <property type="molecule type" value="Genomic_DNA"/>
</dbReference>
<comment type="caution">
    <text evidence="9">The sequence shown here is derived from an EMBL/GenBank/DDBJ whole genome shotgun (WGS) entry which is preliminary data.</text>
</comment>
<dbReference type="InterPro" id="IPR009617">
    <property type="entry name" value="Seipin"/>
</dbReference>
<dbReference type="PANTHER" id="PTHR21212">
    <property type="entry name" value="BERNARDINELLI-SEIP CONGENITAL LIPODYSTROPHY 2 HOMOLOG BSCL2 PROTEIN"/>
    <property type="match status" value="1"/>
</dbReference>
<dbReference type="PANTHER" id="PTHR21212:SF6">
    <property type="entry name" value="SEIPIN-2-LIKE"/>
    <property type="match status" value="1"/>
</dbReference>
<feature type="transmembrane region" description="Helical" evidence="8">
    <location>
        <begin position="122"/>
        <end position="143"/>
    </location>
</feature>
<keyword evidence="2 8" id="KW-0812">Transmembrane</keyword>
<protein>
    <submittedName>
        <fullName evidence="9">Seipin-2</fullName>
    </submittedName>
</protein>
<evidence type="ECO:0000256" key="1">
    <source>
        <dbReference type="ARBA" id="ARBA00004477"/>
    </source>
</evidence>
<sequence>MMRNNNVLVFTHNHQLGSHSFLASLIKHTFLVGADKLLMSKKPRPLTVSDFETHSGRDNEASNSSKNGKFKDKPVSKDLYVSHVVFQRLADVRALPVSNDDANERSNEEEDAERMQAVFCTVYVFFVLVVLLVSGFVIGGILMRNLVERSVHTTETLNFDYTKTSPVAIVPITSSLVNGVPSKLYDQMSGSGNVGRRPIPYNHKLQLTVSLALPESDYNTKLGIFQVRVESLSANGKAILGTSYPTMLRFKSQPVRVIETLLNSIPLIAGLKSEVQDLKIVMGEFTEGYEPTAWFKVMLEPRAEFQASGSGVPEIYSASLEIESELPQLKRLVWNWRWTMFVWISLASFVVETTFFLLFCRPVVLPRGRAKSAGSNKKSWPDKISWHKGV</sequence>
<gene>
    <name evidence="9" type="ORF">Sango_2585600</name>
</gene>
<comment type="subcellular location">
    <subcellularLocation>
        <location evidence="1">Endoplasmic reticulum membrane</location>
        <topology evidence="1">Multi-pass membrane protein</topology>
    </subcellularLocation>
</comment>
<feature type="transmembrane region" description="Helical" evidence="8">
    <location>
        <begin position="338"/>
        <end position="359"/>
    </location>
</feature>
<evidence type="ECO:0000313" key="9">
    <source>
        <dbReference type="EMBL" id="KAK4387150.1"/>
    </source>
</evidence>
<evidence type="ECO:0000256" key="4">
    <source>
        <dbReference type="ARBA" id="ARBA00022989"/>
    </source>
</evidence>
<organism evidence="9 10">
    <name type="scientific">Sesamum angolense</name>
    <dbReference type="NCBI Taxonomy" id="2727404"/>
    <lineage>
        <taxon>Eukaryota</taxon>
        <taxon>Viridiplantae</taxon>
        <taxon>Streptophyta</taxon>
        <taxon>Embryophyta</taxon>
        <taxon>Tracheophyta</taxon>
        <taxon>Spermatophyta</taxon>
        <taxon>Magnoliopsida</taxon>
        <taxon>eudicotyledons</taxon>
        <taxon>Gunneridae</taxon>
        <taxon>Pentapetalae</taxon>
        <taxon>asterids</taxon>
        <taxon>lamiids</taxon>
        <taxon>Lamiales</taxon>
        <taxon>Pedaliaceae</taxon>
        <taxon>Sesamum</taxon>
    </lineage>
</organism>
<dbReference type="AlphaFoldDB" id="A0AAE1W5F9"/>
<keyword evidence="3" id="KW-0256">Endoplasmic reticulum</keyword>
<proteinExistence type="predicted"/>
<feature type="compositionally biased region" description="Basic and acidic residues" evidence="7">
    <location>
        <begin position="51"/>
        <end position="60"/>
    </location>
</feature>
<dbReference type="GO" id="GO:0005789">
    <property type="term" value="C:endoplasmic reticulum membrane"/>
    <property type="evidence" value="ECO:0007669"/>
    <property type="project" value="UniProtKB-SubCell"/>
</dbReference>
<feature type="region of interest" description="Disordered" evidence="7">
    <location>
        <begin position="48"/>
        <end position="70"/>
    </location>
</feature>
<evidence type="ECO:0000313" key="10">
    <source>
        <dbReference type="Proteomes" id="UP001289374"/>
    </source>
</evidence>
<evidence type="ECO:0000256" key="2">
    <source>
        <dbReference type="ARBA" id="ARBA00022692"/>
    </source>
</evidence>
<dbReference type="GO" id="GO:0006629">
    <property type="term" value="P:lipid metabolic process"/>
    <property type="evidence" value="ECO:0007669"/>
    <property type="project" value="UniProtKB-KW"/>
</dbReference>
<keyword evidence="4 8" id="KW-1133">Transmembrane helix</keyword>
<evidence type="ECO:0000256" key="5">
    <source>
        <dbReference type="ARBA" id="ARBA00023098"/>
    </source>
</evidence>
<dbReference type="Pfam" id="PF06775">
    <property type="entry name" value="Seipin"/>
    <property type="match status" value="1"/>
</dbReference>
<dbReference type="Proteomes" id="UP001289374">
    <property type="component" value="Unassembled WGS sequence"/>
</dbReference>
<evidence type="ECO:0000256" key="6">
    <source>
        <dbReference type="ARBA" id="ARBA00023136"/>
    </source>
</evidence>
<dbReference type="GO" id="GO:0140042">
    <property type="term" value="P:lipid droplet formation"/>
    <property type="evidence" value="ECO:0007669"/>
    <property type="project" value="UniProtKB-ARBA"/>
</dbReference>
<reference evidence="9" key="1">
    <citation type="submission" date="2020-06" db="EMBL/GenBank/DDBJ databases">
        <authorList>
            <person name="Li T."/>
            <person name="Hu X."/>
            <person name="Zhang T."/>
            <person name="Song X."/>
            <person name="Zhang H."/>
            <person name="Dai N."/>
            <person name="Sheng W."/>
            <person name="Hou X."/>
            <person name="Wei L."/>
        </authorList>
    </citation>
    <scope>NUCLEOTIDE SEQUENCE</scope>
    <source>
        <strain evidence="9">K16</strain>
        <tissue evidence="9">Leaf</tissue>
    </source>
</reference>
<keyword evidence="6 8" id="KW-0472">Membrane</keyword>
<evidence type="ECO:0000256" key="8">
    <source>
        <dbReference type="SAM" id="Phobius"/>
    </source>
</evidence>
<feature type="compositionally biased region" description="Basic and acidic residues" evidence="7">
    <location>
        <begin position="379"/>
        <end position="390"/>
    </location>
</feature>
<dbReference type="CDD" id="cd23995">
    <property type="entry name" value="Seipin_BSCL2_like"/>
    <property type="match status" value="1"/>
</dbReference>
<name>A0AAE1W5F9_9LAMI</name>
<evidence type="ECO:0000256" key="7">
    <source>
        <dbReference type="SAM" id="MobiDB-lite"/>
    </source>
</evidence>